<dbReference type="AlphaFoldDB" id="A0A1G9YSP1"/>
<proteinExistence type="predicted"/>
<keyword evidence="3" id="KW-1185">Reference proteome</keyword>
<dbReference type="OrthoDB" id="9814648at2"/>
<dbReference type="GO" id="GO:0016747">
    <property type="term" value="F:acyltransferase activity, transferring groups other than amino-acyl groups"/>
    <property type="evidence" value="ECO:0007669"/>
    <property type="project" value="InterPro"/>
</dbReference>
<accession>A0A1G9YSP1</accession>
<reference evidence="2 3" key="1">
    <citation type="submission" date="2016-10" db="EMBL/GenBank/DDBJ databases">
        <authorList>
            <person name="de Groot N.N."/>
        </authorList>
    </citation>
    <scope>NUCLEOTIDE SEQUENCE [LARGE SCALE GENOMIC DNA]</scope>
    <source>
        <strain evidence="2 3">CGMCC 1.11147</strain>
    </source>
</reference>
<protein>
    <recommendedName>
        <fullName evidence="1">N-acetyltransferase domain-containing protein</fullName>
    </recommendedName>
</protein>
<gene>
    <name evidence="2" type="ORF">SAMN05192576_1461</name>
</gene>
<name>A0A1G9YSP1_9ACTN</name>
<dbReference type="InterPro" id="IPR000182">
    <property type="entry name" value="GNAT_dom"/>
</dbReference>
<dbReference type="EMBL" id="FNIC01000002">
    <property type="protein sequence ID" value="SDN11426.1"/>
    <property type="molecule type" value="Genomic_DNA"/>
</dbReference>
<dbReference type="SUPFAM" id="SSF55729">
    <property type="entry name" value="Acyl-CoA N-acyltransferases (Nat)"/>
    <property type="match status" value="1"/>
</dbReference>
<evidence type="ECO:0000313" key="3">
    <source>
        <dbReference type="Proteomes" id="UP000199004"/>
    </source>
</evidence>
<sequence>MSLSPGLGSLPAMQVAPLRREHAVDVCTWRYAPPYACYDMNEADPEWLLQPESGFHALLAGERLIGFRSFGPDGQVPGWDYDDQALDTGGGLHPQLVGQGHGRQAISAGLAFGRAHFAPQAFRVTVATFNARALRTVEDLGFHRIGRFDAASDALSFEVLIRPER</sequence>
<organism evidence="2 3">
    <name type="scientific">Nocardioides szechwanensis</name>
    <dbReference type="NCBI Taxonomy" id="1005944"/>
    <lineage>
        <taxon>Bacteria</taxon>
        <taxon>Bacillati</taxon>
        <taxon>Actinomycetota</taxon>
        <taxon>Actinomycetes</taxon>
        <taxon>Propionibacteriales</taxon>
        <taxon>Nocardioidaceae</taxon>
        <taxon>Nocardioides</taxon>
    </lineage>
</organism>
<feature type="domain" description="N-acetyltransferase" evidence="1">
    <location>
        <begin position="13"/>
        <end position="162"/>
    </location>
</feature>
<dbReference type="InterPro" id="IPR016181">
    <property type="entry name" value="Acyl_CoA_acyltransferase"/>
</dbReference>
<evidence type="ECO:0000259" key="1">
    <source>
        <dbReference type="PROSITE" id="PS51186"/>
    </source>
</evidence>
<dbReference type="PROSITE" id="PS51186">
    <property type="entry name" value="GNAT"/>
    <property type="match status" value="1"/>
</dbReference>
<dbReference type="Proteomes" id="UP000199004">
    <property type="component" value="Unassembled WGS sequence"/>
</dbReference>
<dbReference type="RefSeq" id="WP_143016118.1">
    <property type="nucleotide sequence ID" value="NZ_BKAE01000007.1"/>
</dbReference>
<dbReference type="Pfam" id="PF00583">
    <property type="entry name" value="Acetyltransf_1"/>
    <property type="match status" value="1"/>
</dbReference>
<evidence type="ECO:0000313" key="2">
    <source>
        <dbReference type="EMBL" id="SDN11426.1"/>
    </source>
</evidence>
<dbReference type="STRING" id="1005944.SAMN05192576_1461"/>
<dbReference type="Gene3D" id="3.40.630.30">
    <property type="match status" value="1"/>
</dbReference>